<sequence length="109" mass="12243">MAMKKSNKLPQTAAIKQILKKCSSLGKKSSNGYNSNEEAGLPEDVPRGHFVVYVGENRSRYIVPISWLDHPKFQGLLQRAEDEYGFNHDMGITIPCEEAVFQSLASMIR</sequence>
<comment type="similarity">
    <text evidence="1">Belongs to the ARG7 family.</text>
</comment>
<name>A0A059ASA5_EUCGR</name>
<evidence type="ECO:0000256" key="2">
    <source>
        <dbReference type="ARBA" id="ARBA00022473"/>
    </source>
</evidence>
<dbReference type="EMBL" id="KK198761">
    <property type="protein sequence ID" value="KCW56654.1"/>
    <property type="molecule type" value="Genomic_DNA"/>
</dbReference>
<gene>
    <name evidence="4" type="ORF">EUGRSUZ_I02358</name>
</gene>
<dbReference type="GO" id="GO:0009733">
    <property type="term" value="P:response to auxin"/>
    <property type="evidence" value="ECO:0007669"/>
    <property type="project" value="InterPro"/>
</dbReference>
<dbReference type="AlphaFoldDB" id="A0A059ASA5"/>
<dbReference type="eggNOG" id="ENOG502S39J">
    <property type="taxonomic scope" value="Eukaryota"/>
</dbReference>
<dbReference type="InterPro" id="IPR003676">
    <property type="entry name" value="SAUR_fam"/>
</dbReference>
<evidence type="ECO:0000256" key="1">
    <source>
        <dbReference type="ARBA" id="ARBA00006974"/>
    </source>
</evidence>
<evidence type="ECO:0000313" key="4">
    <source>
        <dbReference type="EMBL" id="KCW56654.1"/>
    </source>
</evidence>
<protein>
    <submittedName>
        <fullName evidence="4">Uncharacterized protein</fullName>
    </submittedName>
</protein>
<dbReference type="OMA" id="GNCYFND"/>
<dbReference type="STRING" id="71139.A0A059ASA5"/>
<dbReference type="Pfam" id="PF02519">
    <property type="entry name" value="Auxin_inducible"/>
    <property type="match status" value="1"/>
</dbReference>
<reference evidence="4" key="1">
    <citation type="submission" date="2013-07" db="EMBL/GenBank/DDBJ databases">
        <title>The genome of Eucalyptus grandis.</title>
        <authorList>
            <person name="Schmutz J."/>
            <person name="Hayes R."/>
            <person name="Myburg A."/>
            <person name="Tuskan G."/>
            <person name="Grattapaglia D."/>
            <person name="Rokhsar D.S."/>
        </authorList>
    </citation>
    <scope>NUCLEOTIDE SEQUENCE</scope>
    <source>
        <tissue evidence="4">Leaf extractions</tissue>
    </source>
</reference>
<organism evidence="4">
    <name type="scientific">Eucalyptus grandis</name>
    <name type="common">Flooded gum</name>
    <dbReference type="NCBI Taxonomy" id="71139"/>
    <lineage>
        <taxon>Eukaryota</taxon>
        <taxon>Viridiplantae</taxon>
        <taxon>Streptophyta</taxon>
        <taxon>Embryophyta</taxon>
        <taxon>Tracheophyta</taxon>
        <taxon>Spermatophyta</taxon>
        <taxon>Magnoliopsida</taxon>
        <taxon>eudicotyledons</taxon>
        <taxon>Gunneridae</taxon>
        <taxon>Pentapetalae</taxon>
        <taxon>rosids</taxon>
        <taxon>malvids</taxon>
        <taxon>Myrtales</taxon>
        <taxon>Myrtaceae</taxon>
        <taxon>Myrtoideae</taxon>
        <taxon>Eucalypteae</taxon>
        <taxon>Eucalyptus</taxon>
    </lineage>
</organism>
<dbReference type="PANTHER" id="PTHR31374">
    <property type="entry name" value="AUXIN-INDUCED PROTEIN-LIKE-RELATED"/>
    <property type="match status" value="1"/>
</dbReference>
<dbReference type="OrthoDB" id="1841988at2759"/>
<dbReference type="PANTHER" id="PTHR31374:SF168">
    <property type="entry name" value="OS02G0445600 PROTEIN"/>
    <property type="match status" value="1"/>
</dbReference>
<dbReference type="Gramene" id="KCW56654">
    <property type="protein sequence ID" value="KCW56654"/>
    <property type="gene ID" value="EUGRSUZ_I02358"/>
</dbReference>
<keyword evidence="3" id="KW-0341">Growth regulation</keyword>
<proteinExistence type="inferred from homology"/>
<dbReference type="InParanoid" id="A0A059ASA5"/>
<dbReference type="KEGG" id="egr:104419667"/>
<evidence type="ECO:0000256" key="3">
    <source>
        <dbReference type="ARBA" id="ARBA00022604"/>
    </source>
</evidence>
<keyword evidence="2" id="KW-0217">Developmental protein</keyword>
<accession>A0A059ASA5</accession>